<organism evidence="2 3">
    <name type="scientific">Dysgonomonas hofstadii</name>
    <dbReference type="NCBI Taxonomy" id="637886"/>
    <lineage>
        <taxon>Bacteria</taxon>
        <taxon>Pseudomonadati</taxon>
        <taxon>Bacteroidota</taxon>
        <taxon>Bacteroidia</taxon>
        <taxon>Bacteroidales</taxon>
        <taxon>Dysgonomonadaceae</taxon>
        <taxon>Dysgonomonas</taxon>
    </lineage>
</organism>
<feature type="transmembrane region" description="Helical" evidence="1">
    <location>
        <begin position="250"/>
        <end position="270"/>
    </location>
</feature>
<protein>
    <recommendedName>
        <fullName evidence="4">Dolichyl-phosphate-mannose-protein mannosyltransferase</fullName>
    </recommendedName>
</protein>
<dbReference type="AlphaFoldDB" id="A0A840CZY5"/>
<comment type="caution">
    <text evidence="2">The sequence shown here is derived from an EMBL/GenBank/DDBJ whole genome shotgun (WGS) entry which is preliminary data.</text>
</comment>
<feature type="transmembrane region" description="Helical" evidence="1">
    <location>
        <begin position="406"/>
        <end position="424"/>
    </location>
</feature>
<feature type="transmembrane region" description="Helical" evidence="1">
    <location>
        <begin position="147"/>
        <end position="165"/>
    </location>
</feature>
<dbReference type="RefSeq" id="WP_183308804.1">
    <property type="nucleotide sequence ID" value="NZ_JACIEP010000020.1"/>
</dbReference>
<dbReference type="EMBL" id="JACIEP010000020">
    <property type="protein sequence ID" value="MBB4037962.1"/>
    <property type="molecule type" value="Genomic_DNA"/>
</dbReference>
<sequence>MTFEPYYIVLILFWILVLIFNFKEIERAKTIESKQDRQYIYWIQLVLLVGVIVRTLPVNIPAGIFFDEAMSGYDAWCLAYYGVDQHLTSYPVYLRSWGGGMNALYAYISIPFIKCFGLSLPVFRLPMALVSCFSLLLLYYTLRKTSMNYLLIFFIMFLMIVNPWHIMKSRWALESNIAPDIILIGICFLILGYNSISDKKKRAFFFAGFFFLALSAYGYAVTWFMLPLFCLFLFVFLYKKRKIRKYEIGLYSLELLILVFPLILFAFLILTNGEQFRLGLTITTLEENRHNSTTLFGEGDFLPQIVMYLKKIFNLLILGDDTYRWNTFYLFGQFYNILLIPILIFSFYLLRKRKYHNISDSLFILWLMASVPIVFLVEPNVNHWNVLWFPLIYFTGRGLYFCAEKYYYVKYLIIGGLILLFVMFSRKYITFFGHVDTSELSGFVGEYEGFISFAKTKEFDRIYFDGSYPMVLFYNPVSPYIVASTKKKRLDSYNIFNSVEGYDKFRFYLPSDNIEPTPKTAYILRNYRLKYSNIDVDKYNIDKGEVFFIIWNE</sequence>
<evidence type="ECO:0008006" key="4">
    <source>
        <dbReference type="Google" id="ProtNLM"/>
    </source>
</evidence>
<feature type="transmembrane region" description="Helical" evidence="1">
    <location>
        <begin position="42"/>
        <end position="66"/>
    </location>
</feature>
<feature type="transmembrane region" description="Helical" evidence="1">
    <location>
        <begin position="328"/>
        <end position="350"/>
    </location>
</feature>
<feature type="transmembrane region" description="Helical" evidence="1">
    <location>
        <begin position="92"/>
        <end position="110"/>
    </location>
</feature>
<proteinExistence type="predicted"/>
<evidence type="ECO:0000256" key="1">
    <source>
        <dbReference type="SAM" id="Phobius"/>
    </source>
</evidence>
<name>A0A840CZY5_9BACT</name>
<dbReference type="Proteomes" id="UP000555103">
    <property type="component" value="Unassembled WGS sequence"/>
</dbReference>
<accession>A0A840CZY5</accession>
<keyword evidence="1" id="KW-0472">Membrane</keyword>
<feature type="transmembrane region" description="Helical" evidence="1">
    <location>
        <begin position="362"/>
        <end position="381"/>
    </location>
</feature>
<evidence type="ECO:0000313" key="2">
    <source>
        <dbReference type="EMBL" id="MBB4037962.1"/>
    </source>
</evidence>
<keyword evidence="1" id="KW-1133">Transmembrane helix</keyword>
<keyword evidence="3" id="KW-1185">Reference proteome</keyword>
<feature type="transmembrane region" description="Helical" evidence="1">
    <location>
        <begin position="122"/>
        <end position="141"/>
    </location>
</feature>
<reference evidence="2 3" key="1">
    <citation type="submission" date="2020-08" db="EMBL/GenBank/DDBJ databases">
        <title>Genomic Encyclopedia of Type Strains, Phase IV (KMG-IV): sequencing the most valuable type-strain genomes for metagenomic binning, comparative biology and taxonomic classification.</title>
        <authorList>
            <person name="Goeker M."/>
        </authorList>
    </citation>
    <scope>NUCLEOTIDE SEQUENCE [LARGE SCALE GENOMIC DNA]</scope>
    <source>
        <strain evidence="2 3">DSM 104969</strain>
    </source>
</reference>
<feature type="transmembrane region" description="Helical" evidence="1">
    <location>
        <begin position="177"/>
        <end position="196"/>
    </location>
</feature>
<keyword evidence="1" id="KW-0812">Transmembrane</keyword>
<evidence type="ECO:0000313" key="3">
    <source>
        <dbReference type="Proteomes" id="UP000555103"/>
    </source>
</evidence>
<gene>
    <name evidence="2" type="ORF">GGR21_003888</name>
</gene>
<feature type="transmembrane region" description="Helical" evidence="1">
    <location>
        <begin position="6"/>
        <end position="22"/>
    </location>
</feature>
<feature type="transmembrane region" description="Helical" evidence="1">
    <location>
        <begin position="216"/>
        <end position="238"/>
    </location>
</feature>